<protein>
    <submittedName>
        <fullName evidence="2">Putative salivary lipocalin</fullName>
    </submittedName>
</protein>
<name>A0A0K8R3E4_IXORI</name>
<feature type="signal peptide" evidence="1">
    <location>
        <begin position="1"/>
        <end position="22"/>
    </location>
</feature>
<dbReference type="EMBL" id="GADI01008405">
    <property type="protein sequence ID" value="JAA65403.1"/>
    <property type="molecule type" value="mRNA"/>
</dbReference>
<sequence length="219" mass="25214">MSNTVFQCILGIALLAVQGTTGCRKELFSERLGRYPDAWRILMNTADQFFLAFYSISSQTGRSQTCLHTISRTLDAMKPWMYSLVYGHTLDNTTLWSGRVQVGITKTNETLVFDDAFNTTYKLRVGGKNWRFEDRQDISEIIYTNFNTCIVMRSDLLGYQVWVKGDCPTGFSRIPYLCTFLYEACVGRRKHFAYYKQICPKIKPKNSPNNGLTREPRSL</sequence>
<dbReference type="Gene3D" id="2.40.128.20">
    <property type="match status" value="1"/>
</dbReference>
<dbReference type="InterPro" id="IPR012674">
    <property type="entry name" value="Calycin"/>
</dbReference>
<dbReference type="AlphaFoldDB" id="A0A0K8R3E4"/>
<dbReference type="SUPFAM" id="SSF50814">
    <property type="entry name" value="Lipocalins"/>
    <property type="match status" value="1"/>
</dbReference>
<proteinExistence type="evidence at transcript level"/>
<organism evidence="2">
    <name type="scientific">Ixodes ricinus</name>
    <name type="common">Common tick</name>
    <name type="synonym">Acarus ricinus</name>
    <dbReference type="NCBI Taxonomy" id="34613"/>
    <lineage>
        <taxon>Eukaryota</taxon>
        <taxon>Metazoa</taxon>
        <taxon>Ecdysozoa</taxon>
        <taxon>Arthropoda</taxon>
        <taxon>Chelicerata</taxon>
        <taxon>Arachnida</taxon>
        <taxon>Acari</taxon>
        <taxon>Parasitiformes</taxon>
        <taxon>Ixodida</taxon>
        <taxon>Ixodoidea</taxon>
        <taxon>Ixodidae</taxon>
        <taxon>Ixodinae</taxon>
        <taxon>Ixodes</taxon>
    </lineage>
</organism>
<reference evidence="2" key="1">
    <citation type="submission" date="2012-12" db="EMBL/GenBank/DDBJ databases">
        <title>Identification and characterization of a phenylalanine ammonia-lyase gene family in Isatis indigotica Fort.</title>
        <authorList>
            <person name="Liu Q."/>
            <person name="Chen J."/>
            <person name="Zhou X."/>
            <person name="Di P."/>
            <person name="Xiao Y."/>
            <person name="Xuan H."/>
            <person name="Zhang L."/>
            <person name="Chen W."/>
        </authorList>
    </citation>
    <scope>NUCLEOTIDE SEQUENCE</scope>
    <source>
        <tissue evidence="2">Salivary gland</tissue>
    </source>
</reference>
<accession>A0A0K8R3E4</accession>
<feature type="chain" id="PRO_5005515983" evidence="1">
    <location>
        <begin position="23"/>
        <end position="219"/>
    </location>
</feature>
<evidence type="ECO:0000256" key="1">
    <source>
        <dbReference type="SAM" id="SignalP"/>
    </source>
</evidence>
<keyword evidence="1" id="KW-0732">Signal</keyword>
<evidence type="ECO:0000313" key="2">
    <source>
        <dbReference type="EMBL" id="JAA65403.1"/>
    </source>
</evidence>